<sequence length="606" mass="67334">MGLPQVPPSIADERTTSSSTYVSIPPRTGGNFSFHLDGLNASNATSRSTNDFSCSIRDFNRKTKLELPNGTNKPFKCKSATEVAANSQVLKIDCNNKSGYPVLNVDHDVERPLTRIVGFEPLHHGSIIGSEKDVLDRTRSRGLKESNILNVRKCFLSPLSVTRRKNLQGEIFGDNCVCLAGMSATQDCKKGVVLTDGPMLENDYRQLINQGVVQSDDNTEVRNSGMFANSSPLSLSPLGPKWTEKMSILRTSRKIGREIEKEFLGLKVGSHSGRNWEGEESANAHCSNSVRNLNVLSVRRSLVGSFEESLLSGHFFSGKQKIDGFMAVLNISSGSFSPQTQKLPFSVTSVEGDSSLLYYASIDFTDGLPLNKWKGPKLKRSLSANDSQTIKSWLRIPVKGRINLVLSNPERTPVHTFFCNYDLSDMPPGTKTFMRQKATLESSIAAPQLAKEKACQGLSISDKTEGWVHINSSTSPSNRIFEQPSGFRIGVENSCISREGEVSYHKSCNTHAKLKDTCPSSGGMRYALHLRFLCPFSRKCCKAIQRCRSDAFSVPDRNEMNIEGERRFYLYNDIRVVFPQRHSDADEGKLRMEHHFPADPKYFDAS</sequence>
<comment type="caution">
    <text evidence="3">The sequence shown here is derived from an EMBL/GenBank/DDBJ whole genome shotgun (WGS) entry which is preliminary data.</text>
</comment>
<accession>A0A835S6N9</accession>
<dbReference type="Proteomes" id="UP000636800">
    <property type="component" value="Chromosome 1"/>
</dbReference>
<dbReference type="OrthoDB" id="206201at2759"/>
<dbReference type="AlphaFoldDB" id="A0A835S6N9"/>
<feature type="region of interest" description="Disordered" evidence="1">
    <location>
        <begin position="1"/>
        <end position="22"/>
    </location>
</feature>
<name>A0A835S6N9_VANPL</name>
<dbReference type="EMBL" id="JADCNL010000001">
    <property type="protein sequence ID" value="KAG0498492.1"/>
    <property type="molecule type" value="Genomic_DNA"/>
</dbReference>
<gene>
    <name evidence="3" type="ORF">HPP92_003183</name>
</gene>
<proteinExistence type="predicted"/>
<evidence type="ECO:0000259" key="2">
    <source>
        <dbReference type="SMART" id="SM01177"/>
    </source>
</evidence>
<feature type="domain" description="Atos-like conserved" evidence="2">
    <location>
        <begin position="302"/>
        <end position="359"/>
    </location>
</feature>
<dbReference type="Pfam" id="PF13889">
    <property type="entry name" value="Chromosome_seg"/>
    <property type="match status" value="1"/>
</dbReference>
<dbReference type="PANTHER" id="PTHR13199">
    <property type="entry name" value="GH03947P"/>
    <property type="match status" value="1"/>
</dbReference>
<dbReference type="SMART" id="SM01177">
    <property type="entry name" value="DUF4210"/>
    <property type="match status" value="1"/>
</dbReference>
<dbReference type="InterPro" id="IPR025261">
    <property type="entry name" value="Atos-like_cons_dom"/>
</dbReference>
<dbReference type="InterPro" id="IPR051506">
    <property type="entry name" value="ATOS_Transcription_Regulators"/>
</dbReference>
<evidence type="ECO:0000256" key="1">
    <source>
        <dbReference type="SAM" id="MobiDB-lite"/>
    </source>
</evidence>
<evidence type="ECO:0000313" key="3">
    <source>
        <dbReference type="EMBL" id="KAG0498492.1"/>
    </source>
</evidence>
<dbReference type="PANTHER" id="PTHR13199:SF11">
    <property type="entry name" value="PROTEIN ATOSSA"/>
    <property type="match status" value="1"/>
</dbReference>
<protein>
    <recommendedName>
        <fullName evidence="2">Atos-like conserved domain-containing protein</fullName>
    </recommendedName>
</protein>
<evidence type="ECO:0000313" key="4">
    <source>
        <dbReference type="Proteomes" id="UP000636800"/>
    </source>
</evidence>
<dbReference type="InterPro" id="IPR033473">
    <property type="entry name" value="Atos-like_C"/>
</dbReference>
<organism evidence="3 4">
    <name type="scientific">Vanilla planifolia</name>
    <name type="common">Vanilla</name>
    <dbReference type="NCBI Taxonomy" id="51239"/>
    <lineage>
        <taxon>Eukaryota</taxon>
        <taxon>Viridiplantae</taxon>
        <taxon>Streptophyta</taxon>
        <taxon>Embryophyta</taxon>
        <taxon>Tracheophyta</taxon>
        <taxon>Spermatophyta</taxon>
        <taxon>Magnoliopsida</taxon>
        <taxon>Liliopsida</taxon>
        <taxon>Asparagales</taxon>
        <taxon>Orchidaceae</taxon>
        <taxon>Vanilloideae</taxon>
        <taxon>Vanilleae</taxon>
        <taxon>Vanilla</taxon>
    </lineage>
</organism>
<reference evidence="3 4" key="1">
    <citation type="journal article" date="2020" name="Nat. Food">
        <title>A phased Vanilla planifolia genome enables genetic improvement of flavour and production.</title>
        <authorList>
            <person name="Hasing T."/>
            <person name="Tang H."/>
            <person name="Brym M."/>
            <person name="Khazi F."/>
            <person name="Huang T."/>
            <person name="Chambers A.H."/>
        </authorList>
    </citation>
    <scope>NUCLEOTIDE SEQUENCE [LARGE SCALE GENOMIC DNA]</scope>
    <source>
        <tissue evidence="3">Leaf</tissue>
    </source>
</reference>
<keyword evidence="4" id="KW-1185">Reference proteome</keyword>